<evidence type="ECO:0000256" key="8">
    <source>
        <dbReference type="ARBA" id="ARBA00023237"/>
    </source>
</evidence>
<evidence type="ECO:0000256" key="6">
    <source>
        <dbReference type="ARBA" id="ARBA00022729"/>
    </source>
</evidence>
<evidence type="ECO:0000256" key="3">
    <source>
        <dbReference type="ARBA" id="ARBA00015419"/>
    </source>
</evidence>
<feature type="domain" description="TamA POTRA" evidence="13">
    <location>
        <begin position="13"/>
        <end position="85"/>
    </location>
</feature>
<evidence type="ECO:0000256" key="4">
    <source>
        <dbReference type="ARBA" id="ARBA00022452"/>
    </source>
</evidence>
<feature type="domain" description="POTRA" evidence="12">
    <location>
        <begin position="176"/>
        <end position="245"/>
    </location>
</feature>
<accession>A0A2A5T3M7</accession>
<keyword evidence="4" id="KW-1134">Transmembrane beta strand</keyword>
<dbReference type="GO" id="GO:0009279">
    <property type="term" value="C:cell outer membrane"/>
    <property type="evidence" value="ECO:0007669"/>
    <property type="project" value="UniProtKB-SubCell"/>
</dbReference>
<proteinExistence type="inferred from homology"/>
<sequence>MWIPLAAVADVDFDIRGLDLALEANVKVYLNSIPEHERWLNFHFQSRVTEKVSEALQALGYYEPIIMFMIKDRTSKTDATVVLDINAGAPILIGDVDVELIGEASADPVFTKLLETAPKEGDVLNQGQYGALKSGITSLAIRRGYFAAKYTLARLEVAPGLRKAYIRLHFNSGVRYHFGEVIYNNSQINDLRLDSLLTFQEGDPYSINKLGMFNQDLSNTGWFSSVLVEAGIDDMHDNRVPISVSLSPAPRNLLETGLGYSRDIGTRVKIGWAKPWINNLGHTFNTELYISKPKQTIESTYKIPLENVQLEYYQVQLGFKKSDNKDKSSRELTTSVSRHWKYNTGWQHSVYIRWLYSAYTKANVLHISNLMLPGINFSRVRSLGGAMPSWGDKQSITFEVANSLWGTHIKFYRVIGQTAWIRSKNDNSRRIARLNVGCVFTDKFNSVPPSLIFFVGGDNSIRGYDYESISPRDVYSNRVGGSYMATGTLEYQYRITGNWWAAMFIDAGDAWRDRNPSWKTSGGVGVRWESPIGPVRLDIAHGIENTMDTFKFYFSLGPEL</sequence>
<evidence type="ECO:0000259" key="11">
    <source>
        <dbReference type="Pfam" id="PF01103"/>
    </source>
</evidence>
<dbReference type="Gene3D" id="2.40.160.50">
    <property type="entry name" value="membrane protein fhac: a member of the omp85/tpsb transporter family"/>
    <property type="match status" value="1"/>
</dbReference>
<name>A0A2A5T3M7_9GAMM</name>
<evidence type="ECO:0000313" key="14">
    <source>
        <dbReference type="EMBL" id="PCS22775.1"/>
    </source>
</evidence>
<protein>
    <recommendedName>
        <fullName evidence="3">Translocation and assembly module subunit TamA</fullName>
    </recommendedName>
    <alternativeName>
        <fullName evidence="9">Autotransporter assembly factor TamA</fullName>
    </alternativeName>
</protein>
<reference evidence="15" key="1">
    <citation type="submission" date="2017-04" db="EMBL/GenBank/DDBJ databases">
        <title>Genome evolution of the luminous symbionts of deep sea anglerfish.</title>
        <authorList>
            <person name="Hendry T.A."/>
        </authorList>
    </citation>
    <scope>NUCLEOTIDE SEQUENCE [LARGE SCALE GENOMIC DNA]</scope>
</reference>
<dbReference type="InterPro" id="IPR039910">
    <property type="entry name" value="D15-like"/>
</dbReference>
<evidence type="ECO:0000256" key="9">
    <source>
        <dbReference type="ARBA" id="ARBA00033063"/>
    </source>
</evidence>
<keyword evidence="6" id="KW-0732">Signal</keyword>
<evidence type="ECO:0000256" key="10">
    <source>
        <dbReference type="ARBA" id="ARBA00093548"/>
    </source>
</evidence>
<dbReference type="Pfam" id="PF07244">
    <property type="entry name" value="POTRA"/>
    <property type="match status" value="1"/>
</dbReference>
<evidence type="ECO:0000256" key="2">
    <source>
        <dbReference type="ARBA" id="ARBA00010248"/>
    </source>
</evidence>
<dbReference type="InterPro" id="IPR035243">
    <property type="entry name" value="TamA_POTRA_Dom_1"/>
</dbReference>
<dbReference type="Pfam" id="PF17243">
    <property type="entry name" value="POTRA_TamA_1"/>
    <property type="match status" value="1"/>
</dbReference>
<keyword evidence="8" id="KW-0998">Cell outer membrane</keyword>
<evidence type="ECO:0000256" key="5">
    <source>
        <dbReference type="ARBA" id="ARBA00022692"/>
    </source>
</evidence>
<dbReference type="Gene3D" id="3.10.20.310">
    <property type="entry name" value="membrane protein fhac"/>
    <property type="match status" value="3"/>
</dbReference>
<dbReference type="GO" id="GO:0009306">
    <property type="term" value="P:protein secretion"/>
    <property type="evidence" value="ECO:0007669"/>
    <property type="project" value="TreeGrafter"/>
</dbReference>
<organism evidence="14 15">
    <name type="scientific">Candidatus Enterovibrio escicola</name>
    <dbReference type="NCBI Taxonomy" id="1927127"/>
    <lineage>
        <taxon>Bacteria</taxon>
        <taxon>Pseudomonadati</taxon>
        <taxon>Pseudomonadota</taxon>
        <taxon>Gammaproteobacteria</taxon>
        <taxon>Vibrionales</taxon>
        <taxon>Vibrionaceae</taxon>
        <taxon>Enterovibrio</taxon>
    </lineage>
</organism>
<keyword evidence="15" id="KW-1185">Reference proteome</keyword>
<comment type="subcellular location">
    <subcellularLocation>
        <location evidence="1">Cell outer membrane</location>
    </subcellularLocation>
</comment>
<keyword evidence="5" id="KW-0812">Transmembrane</keyword>
<evidence type="ECO:0000313" key="15">
    <source>
        <dbReference type="Proteomes" id="UP000219020"/>
    </source>
</evidence>
<dbReference type="PANTHER" id="PTHR12815">
    <property type="entry name" value="SORTING AND ASSEMBLY MACHINERY SAMM50 PROTEIN FAMILY MEMBER"/>
    <property type="match status" value="1"/>
</dbReference>
<dbReference type="Pfam" id="PF01103">
    <property type="entry name" value="Omp85"/>
    <property type="match status" value="1"/>
</dbReference>
<dbReference type="AlphaFoldDB" id="A0A2A5T3M7"/>
<comment type="similarity">
    <text evidence="2">Belongs to the TamA family.</text>
</comment>
<dbReference type="InterPro" id="IPR010827">
    <property type="entry name" value="BamA/TamA_POTRA"/>
</dbReference>
<gene>
    <name evidence="14" type="ORF">BTN49_1739</name>
</gene>
<evidence type="ECO:0000259" key="13">
    <source>
        <dbReference type="Pfam" id="PF17243"/>
    </source>
</evidence>
<feature type="domain" description="Bacterial surface antigen (D15)" evidence="11">
    <location>
        <begin position="257"/>
        <end position="557"/>
    </location>
</feature>
<dbReference type="Proteomes" id="UP000219020">
    <property type="component" value="Unassembled WGS sequence"/>
</dbReference>
<dbReference type="EMBL" id="NBYY01000015">
    <property type="protein sequence ID" value="PCS22775.1"/>
    <property type="molecule type" value="Genomic_DNA"/>
</dbReference>
<evidence type="ECO:0000256" key="1">
    <source>
        <dbReference type="ARBA" id="ARBA00004442"/>
    </source>
</evidence>
<comment type="subunit">
    <text evidence="10">Interacts with TamB to form the translocation and assembly module (TAM).</text>
</comment>
<keyword evidence="7" id="KW-0472">Membrane</keyword>
<dbReference type="GO" id="GO:0097347">
    <property type="term" value="C:TAM protein secretion complex"/>
    <property type="evidence" value="ECO:0007669"/>
    <property type="project" value="TreeGrafter"/>
</dbReference>
<comment type="caution">
    <text evidence="14">The sequence shown here is derived from an EMBL/GenBank/DDBJ whole genome shotgun (WGS) entry which is preliminary data.</text>
</comment>
<evidence type="ECO:0000256" key="7">
    <source>
        <dbReference type="ARBA" id="ARBA00023136"/>
    </source>
</evidence>
<dbReference type="InterPro" id="IPR000184">
    <property type="entry name" value="Bac_surfAg_D15"/>
</dbReference>
<evidence type="ECO:0000259" key="12">
    <source>
        <dbReference type="Pfam" id="PF07244"/>
    </source>
</evidence>
<dbReference type="PANTHER" id="PTHR12815:SF47">
    <property type="entry name" value="TRANSLOCATION AND ASSEMBLY MODULE SUBUNIT TAMA"/>
    <property type="match status" value="1"/>
</dbReference>